<gene>
    <name evidence="3" type="ORF">NCTC11190_00775</name>
</gene>
<evidence type="ECO:0000313" key="4">
    <source>
        <dbReference type="Proteomes" id="UP000255233"/>
    </source>
</evidence>
<keyword evidence="2" id="KW-1133">Transmembrane helix</keyword>
<evidence type="ECO:0000256" key="1">
    <source>
        <dbReference type="SAM" id="MobiDB-lite"/>
    </source>
</evidence>
<organism evidence="3 4">
    <name type="scientific">Rikenella microfusus</name>
    <dbReference type="NCBI Taxonomy" id="28139"/>
    <lineage>
        <taxon>Bacteria</taxon>
        <taxon>Pseudomonadati</taxon>
        <taxon>Bacteroidota</taxon>
        <taxon>Bacteroidia</taxon>
        <taxon>Bacteroidales</taxon>
        <taxon>Rikenellaceae</taxon>
        <taxon>Rikenella</taxon>
    </lineage>
</organism>
<evidence type="ECO:0000313" key="3">
    <source>
        <dbReference type="EMBL" id="SUE33566.1"/>
    </source>
</evidence>
<feature type="compositionally biased region" description="Basic and acidic residues" evidence="1">
    <location>
        <begin position="103"/>
        <end position="114"/>
    </location>
</feature>
<sequence length="122" mass="13239">MKNKAYTIVCLLAIAGAAVWIATGWLSLRNREQHTAAETSPDASAPAAAENTTPLTTLRFDTRTVDFGNVPSDTLLEARFVLRNTGDYPLSSIMSIPTVPARDIRFPNRSRDPGTRSASLYG</sequence>
<feature type="region of interest" description="Disordered" evidence="1">
    <location>
        <begin position="103"/>
        <end position="122"/>
    </location>
</feature>
<dbReference type="AlphaFoldDB" id="A0A379MQ13"/>
<feature type="region of interest" description="Disordered" evidence="1">
    <location>
        <begin position="33"/>
        <end position="53"/>
    </location>
</feature>
<dbReference type="STRING" id="880526.GCA_000427365_00671"/>
<dbReference type="Proteomes" id="UP000255233">
    <property type="component" value="Unassembled WGS sequence"/>
</dbReference>
<reference evidence="3 4" key="1">
    <citation type="submission" date="2018-06" db="EMBL/GenBank/DDBJ databases">
        <authorList>
            <consortium name="Pathogen Informatics"/>
            <person name="Doyle S."/>
        </authorList>
    </citation>
    <scope>NUCLEOTIDE SEQUENCE [LARGE SCALE GENOMIC DNA]</scope>
    <source>
        <strain evidence="3 4">NCTC11190</strain>
    </source>
</reference>
<protein>
    <recommendedName>
        <fullName evidence="5">DUF1573 domain-containing protein</fullName>
    </recommendedName>
</protein>
<feature type="transmembrane region" description="Helical" evidence="2">
    <location>
        <begin position="6"/>
        <end position="28"/>
    </location>
</feature>
<evidence type="ECO:0000256" key="2">
    <source>
        <dbReference type="SAM" id="Phobius"/>
    </source>
</evidence>
<evidence type="ECO:0008006" key="5">
    <source>
        <dbReference type="Google" id="ProtNLM"/>
    </source>
</evidence>
<keyword evidence="4" id="KW-1185">Reference proteome</keyword>
<proteinExistence type="predicted"/>
<keyword evidence="2" id="KW-0812">Transmembrane</keyword>
<name>A0A379MQ13_9BACT</name>
<accession>A0A379MQ13</accession>
<dbReference type="EMBL" id="UGVL01000001">
    <property type="protein sequence ID" value="SUE33566.1"/>
    <property type="molecule type" value="Genomic_DNA"/>
</dbReference>
<keyword evidence="2" id="KW-0472">Membrane</keyword>